<dbReference type="RefSeq" id="WP_145862383.1">
    <property type="nucleotide sequence ID" value="NZ_RPFW01000015.1"/>
</dbReference>
<comment type="caution">
    <text evidence="1">The sequence shown here is derived from an EMBL/GenBank/DDBJ whole genome shotgun (WGS) entry which is preliminary data.</text>
</comment>
<reference evidence="1 2" key="1">
    <citation type="submission" date="2018-11" db="EMBL/GenBank/DDBJ databases">
        <title>Trebonia kvetii gen.nov., sp.nov., a novel acidophilic actinobacterium, and proposal of the new actinobacterial family Treboniaceae fam. nov.</title>
        <authorList>
            <person name="Rapoport D."/>
            <person name="Sagova-Mareckova M."/>
            <person name="Sedlacek I."/>
            <person name="Provaznik J."/>
            <person name="Kralova S."/>
            <person name="Pavlinic D."/>
            <person name="Benes V."/>
            <person name="Kopecky J."/>
        </authorList>
    </citation>
    <scope>NUCLEOTIDE SEQUENCE [LARGE SCALE GENOMIC DNA]</scope>
    <source>
        <strain evidence="1 2">15Tr583</strain>
    </source>
</reference>
<gene>
    <name evidence="1" type="ORF">EAS64_42415</name>
</gene>
<dbReference type="AlphaFoldDB" id="A0A6P2BMW2"/>
<evidence type="ECO:0000313" key="1">
    <source>
        <dbReference type="EMBL" id="TVY99010.1"/>
    </source>
</evidence>
<sequence length="105" mass="11222">MASSQRLGFGPALHGPLLYDVASAAMYLGGIGSAGPMIDAYRAVGPLTEAQLAEGLPVLLRFRWPLEAEYFAWRITENDLTGISGPEENEKGLEDARCALLNVDG</sequence>
<evidence type="ECO:0000313" key="2">
    <source>
        <dbReference type="Proteomes" id="UP000460272"/>
    </source>
</evidence>
<proteinExistence type="predicted"/>
<dbReference type="EMBL" id="RPFW01000015">
    <property type="protein sequence ID" value="TVY99010.1"/>
    <property type="molecule type" value="Genomic_DNA"/>
</dbReference>
<dbReference type="OrthoDB" id="3677467at2"/>
<organism evidence="1 2">
    <name type="scientific">Trebonia kvetii</name>
    <dbReference type="NCBI Taxonomy" id="2480626"/>
    <lineage>
        <taxon>Bacteria</taxon>
        <taxon>Bacillati</taxon>
        <taxon>Actinomycetota</taxon>
        <taxon>Actinomycetes</taxon>
        <taxon>Streptosporangiales</taxon>
        <taxon>Treboniaceae</taxon>
        <taxon>Trebonia</taxon>
    </lineage>
</organism>
<dbReference type="Proteomes" id="UP000460272">
    <property type="component" value="Unassembled WGS sequence"/>
</dbReference>
<accession>A0A6P2BMW2</accession>
<dbReference type="SUPFAM" id="SSF56112">
    <property type="entry name" value="Protein kinase-like (PK-like)"/>
    <property type="match status" value="1"/>
</dbReference>
<keyword evidence="2" id="KW-1185">Reference proteome</keyword>
<dbReference type="InterPro" id="IPR011009">
    <property type="entry name" value="Kinase-like_dom_sf"/>
</dbReference>
<protein>
    <submittedName>
        <fullName evidence="1">Uncharacterized protein</fullName>
    </submittedName>
</protein>
<name>A0A6P2BMW2_9ACTN</name>